<feature type="region of interest" description="Disordered" evidence="1">
    <location>
        <begin position="352"/>
        <end position="386"/>
    </location>
</feature>
<proteinExistence type="predicted"/>
<protein>
    <submittedName>
        <fullName evidence="2">Uncharacterized protein</fullName>
    </submittedName>
</protein>
<feature type="region of interest" description="Disordered" evidence="1">
    <location>
        <begin position="1"/>
        <end position="28"/>
    </location>
</feature>
<evidence type="ECO:0000313" key="3">
    <source>
        <dbReference type="Proteomes" id="UP000717585"/>
    </source>
</evidence>
<name>A0A8J6AUI0_9EUKA</name>
<sequence>MREMFPNGFPGKKKPKEETPSTPELDDKFEELEKRLVERLEERFRAFEVPSTQCLYEPSPVFSSCYQSYGPGGKQAYQERVLTAFKQFCLDHGEGRSELTVLEALNASKSHFSRISRVLRHELLVVQSAAVDGQRGMRQHQEHLAGAGVVRRCIRDVVLDELNQPRGASGALALSLDEGDLGEISQTRVYFEFKCRTSTSSVSSAVVMHDVHPTARDARAEALQAIWPATNADWSTDSSRWTGLLELVKAEPDLNTLPRGLEVFSTSCLPAPNPVVARPPETQPGLEQLEPELTQRVNMDVIRALHRDFPDLLDRDVTSPDAFRRAFGIPASLCIVCGKRVLKGFSSTQSPLPTIAGSRKSGSRRARDMSSGARTSTRKLTKSTHGPPREVVLTKHADLSWVLDAPCMTSSGWSRTRCVWRTTSLPVLCVSRVRCATSASPPLLCWRSSCTWALAGATRCSRLRSPSAWPRRWRLTSRRRLPPILHPELQRRCLPHPGAR</sequence>
<organism evidence="2 3">
    <name type="scientific">Carpediemonas membranifera</name>
    <dbReference type="NCBI Taxonomy" id="201153"/>
    <lineage>
        <taxon>Eukaryota</taxon>
        <taxon>Metamonada</taxon>
        <taxon>Carpediemonas-like organisms</taxon>
        <taxon>Carpediemonas</taxon>
    </lineage>
</organism>
<dbReference type="EMBL" id="JAHDYR010000045">
    <property type="protein sequence ID" value="KAG9391905.1"/>
    <property type="molecule type" value="Genomic_DNA"/>
</dbReference>
<comment type="caution">
    <text evidence="2">The sequence shown here is derived from an EMBL/GenBank/DDBJ whole genome shotgun (WGS) entry which is preliminary data.</text>
</comment>
<evidence type="ECO:0000313" key="2">
    <source>
        <dbReference type="EMBL" id="KAG9391905.1"/>
    </source>
</evidence>
<keyword evidence="3" id="KW-1185">Reference proteome</keyword>
<reference evidence="2" key="1">
    <citation type="submission" date="2021-05" db="EMBL/GenBank/DDBJ databases">
        <title>A free-living protist that lacks canonical eukaryotic 1 DNA replication and segregation systems.</title>
        <authorList>
            <person name="Salas-Leiva D.E."/>
            <person name="Tromer E.C."/>
            <person name="Curtis B.A."/>
            <person name="Jerlstrom-Hultqvist J."/>
            <person name="Kolisko M."/>
            <person name="Yi Z."/>
            <person name="Salas-Leiva J.S."/>
            <person name="Gallot-Lavallee L."/>
            <person name="Kops G.J.P.L."/>
            <person name="Archibald J.M."/>
            <person name="Simpson A.G.B."/>
            <person name="Roger A.J."/>
        </authorList>
    </citation>
    <scope>NUCLEOTIDE SEQUENCE</scope>
    <source>
        <strain evidence="2">BICM</strain>
    </source>
</reference>
<evidence type="ECO:0000256" key="1">
    <source>
        <dbReference type="SAM" id="MobiDB-lite"/>
    </source>
</evidence>
<dbReference type="Proteomes" id="UP000717585">
    <property type="component" value="Unassembled WGS sequence"/>
</dbReference>
<accession>A0A8J6AUI0</accession>
<gene>
    <name evidence="2" type="ORF">J8273_6793</name>
</gene>
<dbReference type="AlphaFoldDB" id="A0A8J6AUI0"/>